<feature type="non-terminal residue" evidence="3">
    <location>
        <position position="1"/>
    </location>
</feature>
<dbReference type="SUPFAM" id="SSF56436">
    <property type="entry name" value="C-type lectin-like"/>
    <property type="match status" value="1"/>
</dbReference>
<feature type="chain" id="PRO_5036448824" evidence="1">
    <location>
        <begin position="19"/>
        <end position="169"/>
    </location>
</feature>
<evidence type="ECO:0000313" key="4">
    <source>
        <dbReference type="Proteomes" id="UP000886611"/>
    </source>
</evidence>
<dbReference type="PROSITE" id="PS50041">
    <property type="entry name" value="C_TYPE_LECTIN_2"/>
    <property type="match status" value="1"/>
</dbReference>
<dbReference type="Gene3D" id="3.10.100.10">
    <property type="entry name" value="Mannose-Binding Protein A, subunit A"/>
    <property type="match status" value="1"/>
</dbReference>
<keyword evidence="4" id="KW-1185">Reference proteome</keyword>
<dbReference type="SMART" id="SM00034">
    <property type="entry name" value="CLECT"/>
    <property type="match status" value="1"/>
</dbReference>
<comment type="caution">
    <text evidence="3">The sequence shown here is derived from an EMBL/GenBank/DDBJ whole genome shotgun (WGS) entry which is preliminary data.</text>
</comment>
<dbReference type="OrthoDB" id="418245at2759"/>
<organism evidence="3 4">
    <name type="scientific">Polypterus senegalus</name>
    <name type="common">Senegal bichir</name>
    <dbReference type="NCBI Taxonomy" id="55291"/>
    <lineage>
        <taxon>Eukaryota</taxon>
        <taxon>Metazoa</taxon>
        <taxon>Chordata</taxon>
        <taxon>Craniata</taxon>
        <taxon>Vertebrata</taxon>
        <taxon>Euteleostomi</taxon>
        <taxon>Actinopterygii</taxon>
        <taxon>Polypteriformes</taxon>
        <taxon>Polypteridae</taxon>
        <taxon>Polypterus</taxon>
    </lineage>
</organism>
<accession>A0A8X8BRP8</accession>
<gene>
    <name evidence="3" type="primary">Lec_0</name>
    <name evidence="3" type="ORF">GTO96_0003653</name>
</gene>
<protein>
    <submittedName>
        <fullName evidence="3">LECA protein</fullName>
    </submittedName>
</protein>
<dbReference type="PANTHER" id="PTHR22803">
    <property type="entry name" value="MANNOSE, PHOSPHOLIPASE, LECTIN RECEPTOR RELATED"/>
    <property type="match status" value="1"/>
</dbReference>
<feature type="non-terminal residue" evidence="3">
    <location>
        <position position="169"/>
    </location>
</feature>
<dbReference type="InterPro" id="IPR050111">
    <property type="entry name" value="C-type_lectin/snaclec_domain"/>
</dbReference>
<evidence type="ECO:0000259" key="2">
    <source>
        <dbReference type="PROSITE" id="PS50041"/>
    </source>
</evidence>
<dbReference type="EMBL" id="JAATIS010003638">
    <property type="protein sequence ID" value="KAG2463861.1"/>
    <property type="molecule type" value="Genomic_DNA"/>
</dbReference>
<evidence type="ECO:0000313" key="3">
    <source>
        <dbReference type="EMBL" id="KAG2463861.1"/>
    </source>
</evidence>
<proteinExistence type="predicted"/>
<dbReference type="Pfam" id="PF00059">
    <property type="entry name" value="Lectin_C"/>
    <property type="match status" value="1"/>
</dbReference>
<dbReference type="InterPro" id="IPR016187">
    <property type="entry name" value="CTDL_fold"/>
</dbReference>
<reference evidence="3 4" key="1">
    <citation type="journal article" date="2021" name="Cell">
        <title>Tracing the genetic footprints of vertebrate landing in non-teleost ray-finned fishes.</title>
        <authorList>
            <person name="Bi X."/>
            <person name="Wang K."/>
            <person name="Yang L."/>
            <person name="Pan H."/>
            <person name="Jiang H."/>
            <person name="Wei Q."/>
            <person name="Fang M."/>
            <person name="Yu H."/>
            <person name="Zhu C."/>
            <person name="Cai Y."/>
            <person name="He Y."/>
            <person name="Gan X."/>
            <person name="Zeng H."/>
            <person name="Yu D."/>
            <person name="Zhu Y."/>
            <person name="Jiang H."/>
            <person name="Qiu Q."/>
            <person name="Yang H."/>
            <person name="Zhang Y.E."/>
            <person name="Wang W."/>
            <person name="Zhu M."/>
            <person name="He S."/>
            <person name="Zhang G."/>
        </authorList>
    </citation>
    <scope>NUCLEOTIDE SEQUENCE [LARGE SCALE GENOMIC DNA]</scope>
    <source>
        <strain evidence="3">Bchr_013</strain>
    </source>
</reference>
<keyword evidence="1" id="KW-0732">Signal</keyword>
<dbReference type="CDD" id="cd00037">
    <property type="entry name" value="CLECT"/>
    <property type="match status" value="1"/>
</dbReference>
<dbReference type="InterPro" id="IPR001304">
    <property type="entry name" value="C-type_lectin-like"/>
</dbReference>
<dbReference type="Proteomes" id="UP000886611">
    <property type="component" value="Unassembled WGS sequence"/>
</dbReference>
<feature type="signal peptide" evidence="1">
    <location>
        <begin position="1"/>
        <end position="18"/>
    </location>
</feature>
<name>A0A8X8BRP8_POLSE</name>
<sequence>MKSAHAVLLLVCIEGLLASEIDILCYNGTCEVKKDVEGSGNWVGSKARYYKFVEKKKTFYTAEKFCKQQGDDANLASIHSLKENKDVFDTALKITSSVRRFWIGGLRFPKSSYFIWTDGSKWDYTNWVYGQPDNGRGNEDCVEMNWKVDQEWNDCNCEELKPFVCQIQY</sequence>
<dbReference type="InterPro" id="IPR016186">
    <property type="entry name" value="C-type_lectin-like/link_sf"/>
</dbReference>
<dbReference type="AlphaFoldDB" id="A0A8X8BRP8"/>
<evidence type="ECO:0000256" key="1">
    <source>
        <dbReference type="SAM" id="SignalP"/>
    </source>
</evidence>
<feature type="domain" description="C-type lectin" evidence="2">
    <location>
        <begin position="45"/>
        <end position="166"/>
    </location>
</feature>